<protein>
    <submittedName>
        <fullName evidence="4">Transcriptional regulator, RpiR family</fullName>
    </submittedName>
</protein>
<name>A0A139QUZ1_9STRE</name>
<dbReference type="InterPro" id="IPR047640">
    <property type="entry name" value="RpiR-like"/>
</dbReference>
<dbReference type="SUPFAM" id="SSF46689">
    <property type="entry name" value="Homeodomain-like"/>
    <property type="match status" value="1"/>
</dbReference>
<dbReference type="CDD" id="cd05013">
    <property type="entry name" value="SIS_RpiR"/>
    <property type="match status" value="1"/>
</dbReference>
<dbReference type="OMA" id="DMTEMCR"/>
<evidence type="ECO:0000313" key="4">
    <source>
        <dbReference type="EMBL" id="KXU06410.1"/>
    </source>
</evidence>
<sequence>MSPKRLGKRFHFKLSQLEKAETKFHQKGFFMTLLQDIEYLAQTRKDSKKDIANFILTHKTELAHLTLDDIQNQAYISKSSLVRFAKSLGFSGWKEFLVPLMEEIHQENHYFSDVDPDVPFTKNDDNLTLARKIAQLQIASIEDSLALLDDALLTQAAYSIKKAKRVAIFGISPNNILAEVFRRRMAGIGKIIEVPRNDEMGLTSLSLTSEDLAILISYSGQIVQFPHHLLEHLSDCDVTTLAITSQEKSPLAQFCDFTLPISGREQIVGKISGFASEESILFILNILYATYFSLDYEINLSYKQKMAELLETGRQDKHI</sequence>
<comment type="caution">
    <text evidence="4">The sequence shown here is derived from an EMBL/GenBank/DDBJ whole genome shotgun (WGS) entry which is preliminary data.</text>
</comment>
<keyword evidence="2" id="KW-0238">DNA-binding</keyword>
<dbReference type="InterPro" id="IPR009057">
    <property type="entry name" value="Homeodomain-like_sf"/>
</dbReference>
<evidence type="ECO:0000256" key="2">
    <source>
        <dbReference type="ARBA" id="ARBA00023125"/>
    </source>
</evidence>
<dbReference type="Gene3D" id="1.10.10.10">
    <property type="entry name" value="Winged helix-like DNA-binding domain superfamily/Winged helix DNA-binding domain"/>
    <property type="match status" value="1"/>
</dbReference>
<gene>
    <name evidence="4" type="ORF">SGADD03_01496</name>
</gene>
<keyword evidence="3" id="KW-0804">Transcription</keyword>
<evidence type="ECO:0000256" key="1">
    <source>
        <dbReference type="ARBA" id="ARBA00023015"/>
    </source>
</evidence>
<dbReference type="GO" id="GO:0003700">
    <property type="term" value="F:DNA-binding transcription factor activity"/>
    <property type="evidence" value="ECO:0007669"/>
    <property type="project" value="InterPro"/>
</dbReference>
<dbReference type="GO" id="GO:0003677">
    <property type="term" value="F:DNA binding"/>
    <property type="evidence" value="ECO:0007669"/>
    <property type="project" value="UniProtKB-KW"/>
</dbReference>
<reference evidence="4 5" key="1">
    <citation type="submission" date="2016-01" db="EMBL/GenBank/DDBJ databases">
        <title>Highly variable Streptococcus oralis are common among viridans streptococci isolated from primates.</title>
        <authorList>
            <person name="Denapaite D."/>
            <person name="Rieger M."/>
            <person name="Koendgen S."/>
            <person name="Brueckner R."/>
            <person name="Ochigava I."/>
            <person name="Kappeler P."/>
            <person name="Maetz-Rensing K."/>
            <person name="Leendertz F."/>
            <person name="Hakenbeck R."/>
        </authorList>
    </citation>
    <scope>NUCLEOTIDE SEQUENCE [LARGE SCALE GENOMIC DNA]</scope>
    <source>
        <strain evidence="4 5">DD03</strain>
    </source>
</reference>
<dbReference type="EMBL" id="LQXV01000254">
    <property type="protein sequence ID" value="KXU06410.1"/>
    <property type="molecule type" value="Genomic_DNA"/>
</dbReference>
<dbReference type="PANTHER" id="PTHR30514:SF10">
    <property type="entry name" value="MURR_RPIR FAMILY TRANSCRIPTIONAL REGULATOR"/>
    <property type="match status" value="1"/>
</dbReference>
<dbReference type="PATRIC" id="fig|315405.12.peg.1745"/>
<dbReference type="AlphaFoldDB" id="A0A139QUZ1"/>
<dbReference type="InterPro" id="IPR001347">
    <property type="entry name" value="SIS_dom"/>
</dbReference>
<dbReference type="GO" id="GO:1901135">
    <property type="term" value="P:carbohydrate derivative metabolic process"/>
    <property type="evidence" value="ECO:0007669"/>
    <property type="project" value="InterPro"/>
</dbReference>
<dbReference type="PROSITE" id="PS51464">
    <property type="entry name" value="SIS"/>
    <property type="match status" value="1"/>
</dbReference>
<dbReference type="PANTHER" id="PTHR30514">
    <property type="entry name" value="GLUCOKINASE"/>
    <property type="match status" value="1"/>
</dbReference>
<dbReference type="Pfam" id="PF01418">
    <property type="entry name" value="HTH_6"/>
    <property type="match status" value="1"/>
</dbReference>
<dbReference type="InterPro" id="IPR000281">
    <property type="entry name" value="HTH_RpiR"/>
</dbReference>
<evidence type="ECO:0000256" key="3">
    <source>
        <dbReference type="ARBA" id="ARBA00023163"/>
    </source>
</evidence>
<dbReference type="SUPFAM" id="SSF53697">
    <property type="entry name" value="SIS domain"/>
    <property type="match status" value="1"/>
</dbReference>
<evidence type="ECO:0000313" key="5">
    <source>
        <dbReference type="Proteomes" id="UP000071927"/>
    </source>
</evidence>
<dbReference type="InterPro" id="IPR035472">
    <property type="entry name" value="RpiR-like_SIS"/>
</dbReference>
<proteinExistence type="predicted"/>
<dbReference type="Pfam" id="PF01380">
    <property type="entry name" value="SIS"/>
    <property type="match status" value="1"/>
</dbReference>
<dbReference type="InterPro" id="IPR036388">
    <property type="entry name" value="WH-like_DNA-bd_sf"/>
</dbReference>
<dbReference type="Gene3D" id="3.40.50.10490">
    <property type="entry name" value="Glucose-6-phosphate isomerase like protein, domain 1"/>
    <property type="match status" value="1"/>
</dbReference>
<dbReference type="InterPro" id="IPR046348">
    <property type="entry name" value="SIS_dom_sf"/>
</dbReference>
<organism evidence="4 5">
    <name type="scientific">Streptococcus gallolyticus</name>
    <dbReference type="NCBI Taxonomy" id="315405"/>
    <lineage>
        <taxon>Bacteria</taxon>
        <taxon>Bacillati</taxon>
        <taxon>Bacillota</taxon>
        <taxon>Bacilli</taxon>
        <taxon>Lactobacillales</taxon>
        <taxon>Streptococcaceae</taxon>
        <taxon>Streptococcus</taxon>
    </lineage>
</organism>
<dbReference type="PROSITE" id="PS51071">
    <property type="entry name" value="HTH_RPIR"/>
    <property type="match status" value="1"/>
</dbReference>
<dbReference type="GO" id="GO:0097367">
    <property type="term" value="F:carbohydrate derivative binding"/>
    <property type="evidence" value="ECO:0007669"/>
    <property type="project" value="InterPro"/>
</dbReference>
<dbReference type="Proteomes" id="UP000071927">
    <property type="component" value="Unassembled WGS sequence"/>
</dbReference>
<keyword evidence="1" id="KW-0805">Transcription regulation</keyword>
<accession>A0A139QUZ1</accession>